<proteinExistence type="predicted"/>
<evidence type="ECO:0000313" key="1">
    <source>
        <dbReference type="EMBL" id="MPN63324.1"/>
    </source>
</evidence>
<gene>
    <name evidence="1" type="ORF">SDC9_211082</name>
</gene>
<dbReference type="EMBL" id="VSSQ01142558">
    <property type="protein sequence ID" value="MPN63324.1"/>
    <property type="molecule type" value="Genomic_DNA"/>
</dbReference>
<comment type="caution">
    <text evidence="1">The sequence shown here is derived from an EMBL/GenBank/DDBJ whole genome shotgun (WGS) entry which is preliminary data.</text>
</comment>
<reference evidence="1" key="1">
    <citation type="submission" date="2019-08" db="EMBL/GenBank/DDBJ databases">
        <authorList>
            <person name="Kucharzyk K."/>
            <person name="Murdoch R.W."/>
            <person name="Higgins S."/>
            <person name="Loffler F."/>
        </authorList>
    </citation>
    <scope>NUCLEOTIDE SEQUENCE</scope>
</reference>
<dbReference type="AlphaFoldDB" id="A0A645JTP5"/>
<name>A0A645JTP5_9ZZZZ</name>
<sequence length="40" mass="4024">MTNSDTFDCSKTSAPADVLGVMLSGVDSSDAGDIASETID</sequence>
<accession>A0A645JTP5</accession>
<protein>
    <submittedName>
        <fullName evidence="1">Uncharacterized protein</fullName>
    </submittedName>
</protein>
<organism evidence="1">
    <name type="scientific">bioreactor metagenome</name>
    <dbReference type="NCBI Taxonomy" id="1076179"/>
    <lineage>
        <taxon>unclassified sequences</taxon>
        <taxon>metagenomes</taxon>
        <taxon>ecological metagenomes</taxon>
    </lineage>
</organism>